<evidence type="ECO:0000256" key="14">
    <source>
        <dbReference type="PIRSR" id="PIRSR602401-1"/>
    </source>
</evidence>
<dbReference type="PANTHER" id="PTHR24292">
    <property type="entry name" value="CYTOCHROME P450"/>
    <property type="match status" value="1"/>
</dbReference>
<dbReference type="PRINTS" id="PR00385">
    <property type="entry name" value="P450"/>
</dbReference>
<organism evidence="17 18">
    <name type="scientific">Polypedilum vanderplanki</name>
    <name type="common">Sleeping chironomid midge</name>
    <dbReference type="NCBI Taxonomy" id="319348"/>
    <lineage>
        <taxon>Eukaryota</taxon>
        <taxon>Metazoa</taxon>
        <taxon>Ecdysozoa</taxon>
        <taxon>Arthropoda</taxon>
        <taxon>Hexapoda</taxon>
        <taxon>Insecta</taxon>
        <taxon>Pterygota</taxon>
        <taxon>Neoptera</taxon>
        <taxon>Endopterygota</taxon>
        <taxon>Diptera</taxon>
        <taxon>Nematocera</taxon>
        <taxon>Chironomoidea</taxon>
        <taxon>Chironomidae</taxon>
        <taxon>Chironominae</taxon>
        <taxon>Polypedilum</taxon>
        <taxon>Polypedilum</taxon>
    </lineage>
</organism>
<keyword evidence="8" id="KW-0256">Endoplasmic reticulum</keyword>
<feature type="binding site" description="axial binding residue" evidence="14">
    <location>
        <position position="433"/>
    </location>
    <ligand>
        <name>heme</name>
        <dbReference type="ChEBI" id="CHEBI:30413"/>
    </ligand>
    <ligandPart>
        <name>Fe</name>
        <dbReference type="ChEBI" id="CHEBI:18248"/>
    </ligandPart>
</feature>
<feature type="transmembrane region" description="Helical" evidence="16">
    <location>
        <begin position="6"/>
        <end position="23"/>
    </location>
</feature>
<dbReference type="InterPro" id="IPR050476">
    <property type="entry name" value="Insect_CytP450_Detox"/>
</dbReference>
<evidence type="ECO:0000313" key="18">
    <source>
        <dbReference type="Proteomes" id="UP001107558"/>
    </source>
</evidence>
<dbReference type="Pfam" id="PF00067">
    <property type="entry name" value="p450"/>
    <property type="match status" value="1"/>
</dbReference>
<evidence type="ECO:0000256" key="6">
    <source>
        <dbReference type="ARBA" id="ARBA00022617"/>
    </source>
</evidence>
<evidence type="ECO:0000256" key="2">
    <source>
        <dbReference type="ARBA" id="ARBA00003690"/>
    </source>
</evidence>
<evidence type="ECO:0000256" key="15">
    <source>
        <dbReference type="RuleBase" id="RU000461"/>
    </source>
</evidence>
<accession>A0A9J6BRV7</accession>
<keyword evidence="10 15" id="KW-0560">Oxidoreductase</keyword>
<dbReference type="FunFam" id="1.10.630.10:FF:000042">
    <property type="entry name" value="Cytochrome P450"/>
    <property type="match status" value="1"/>
</dbReference>
<keyword evidence="16" id="KW-0812">Transmembrane</keyword>
<protein>
    <recommendedName>
        <fullName evidence="19">Cytochrome P450</fullName>
    </recommendedName>
</protein>
<comment type="cofactor">
    <cofactor evidence="1 14">
        <name>heme</name>
        <dbReference type="ChEBI" id="CHEBI:30413"/>
    </cofactor>
</comment>
<comment type="subcellular location">
    <subcellularLocation>
        <location evidence="4">Endoplasmic reticulum membrane</location>
        <topology evidence="4">Peripheral membrane protein</topology>
    </subcellularLocation>
    <subcellularLocation>
        <location evidence="3">Microsome membrane</location>
        <topology evidence="3">Peripheral membrane protein</topology>
    </subcellularLocation>
</comment>
<proteinExistence type="inferred from homology"/>
<dbReference type="PRINTS" id="PR00463">
    <property type="entry name" value="EP450I"/>
</dbReference>
<evidence type="ECO:0000256" key="13">
    <source>
        <dbReference type="ARBA" id="ARBA00023136"/>
    </source>
</evidence>
<evidence type="ECO:0000256" key="7">
    <source>
        <dbReference type="ARBA" id="ARBA00022723"/>
    </source>
</evidence>
<comment type="caution">
    <text evidence="17">The sequence shown here is derived from an EMBL/GenBank/DDBJ whole genome shotgun (WGS) entry which is preliminary data.</text>
</comment>
<keyword evidence="9" id="KW-0492">Microsome</keyword>
<dbReference type="InterPro" id="IPR001128">
    <property type="entry name" value="Cyt_P450"/>
</dbReference>
<evidence type="ECO:0000256" key="11">
    <source>
        <dbReference type="ARBA" id="ARBA00023004"/>
    </source>
</evidence>
<evidence type="ECO:0000256" key="9">
    <source>
        <dbReference type="ARBA" id="ARBA00022848"/>
    </source>
</evidence>
<keyword evidence="13 16" id="KW-0472">Membrane</keyword>
<evidence type="ECO:0000256" key="12">
    <source>
        <dbReference type="ARBA" id="ARBA00023033"/>
    </source>
</evidence>
<dbReference type="InterPro" id="IPR017972">
    <property type="entry name" value="Cyt_P450_CS"/>
</dbReference>
<dbReference type="CDD" id="cd11056">
    <property type="entry name" value="CYP6-like"/>
    <property type="match status" value="1"/>
</dbReference>
<keyword evidence="12 15" id="KW-0503">Monooxygenase</keyword>
<reference evidence="17" key="1">
    <citation type="submission" date="2021-03" db="EMBL/GenBank/DDBJ databases">
        <title>Chromosome level genome of the anhydrobiotic midge Polypedilum vanderplanki.</title>
        <authorList>
            <person name="Yoshida Y."/>
            <person name="Kikawada T."/>
            <person name="Gusev O."/>
        </authorList>
    </citation>
    <scope>NUCLEOTIDE SEQUENCE</scope>
    <source>
        <strain evidence="17">NIAS01</strain>
        <tissue evidence="17">Whole body or cell culture</tissue>
    </source>
</reference>
<evidence type="ECO:0000256" key="16">
    <source>
        <dbReference type="SAM" id="Phobius"/>
    </source>
</evidence>
<evidence type="ECO:0000256" key="4">
    <source>
        <dbReference type="ARBA" id="ARBA00004406"/>
    </source>
</evidence>
<dbReference type="InterPro" id="IPR036396">
    <property type="entry name" value="Cyt_P450_sf"/>
</dbReference>
<dbReference type="GO" id="GO:0004497">
    <property type="term" value="F:monooxygenase activity"/>
    <property type="evidence" value="ECO:0007669"/>
    <property type="project" value="UniProtKB-KW"/>
</dbReference>
<dbReference type="GO" id="GO:0005789">
    <property type="term" value="C:endoplasmic reticulum membrane"/>
    <property type="evidence" value="ECO:0007669"/>
    <property type="project" value="UniProtKB-SubCell"/>
</dbReference>
<dbReference type="GO" id="GO:0005506">
    <property type="term" value="F:iron ion binding"/>
    <property type="evidence" value="ECO:0007669"/>
    <property type="project" value="InterPro"/>
</dbReference>
<dbReference type="Proteomes" id="UP001107558">
    <property type="component" value="Chromosome 3"/>
</dbReference>
<evidence type="ECO:0000256" key="1">
    <source>
        <dbReference type="ARBA" id="ARBA00001971"/>
    </source>
</evidence>
<comment type="function">
    <text evidence="2">May be involved in the metabolism of insect hormones and in the breakdown of synthetic insecticides.</text>
</comment>
<dbReference type="OrthoDB" id="2789670at2759"/>
<evidence type="ECO:0000313" key="17">
    <source>
        <dbReference type="EMBL" id="KAG5672094.1"/>
    </source>
</evidence>
<comment type="similarity">
    <text evidence="5 15">Belongs to the cytochrome P450 family.</text>
</comment>
<dbReference type="InterPro" id="IPR002401">
    <property type="entry name" value="Cyt_P450_E_grp-I"/>
</dbReference>
<dbReference type="PANTHER" id="PTHR24292:SF54">
    <property type="entry name" value="CYP9F3-RELATED"/>
    <property type="match status" value="1"/>
</dbReference>
<evidence type="ECO:0000256" key="3">
    <source>
        <dbReference type="ARBA" id="ARBA00004174"/>
    </source>
</evidence>
<keyword evidence="11 14" id="KW-0408">Iron</keyword>
<keyword evidence="16" id="KW-1133">Transmembrane helix</keyword>
<evidence type="ECO:0000256" key="8">
    <source>
        <dbReference type="ARBA" id="ARBA00022824"/>
    </source>
</evidence>
<keyword evidence="6 14" id="KW-0349">Heme</keyword>
<keyword evidence="18" id="KW-1185">Reference proteome</keyword>
<gene>
    <name evidence="17" type="ORF">PVAND_002249</name>
</gene>
<dbReference type="GO" id="GO:0020037">
    <property type="term" value="F:heme binding"/>
    <property type="evidence" value="ECO:0007669"/>
    <property type="project" value="InterPro"/>
</dbReference>
<dbReference type="AlphaFoldDB" id="A0A9J6BRV7"/>
<dbReference type="GO" id="GO:0016705">
    <property type="term" value="F:oxidoreductase activity, acting on paired donors, with incorporation or reduction of molecular oxygen"/>
    <property type="evidence" value="ECO:0007669"/>
    <property type="project" value="InterPro"/>
</dbReference>
<dbReference type="Gene3D" id="1.10.630.10">
    <property type="entry name" value="Cytochrome P450"/>
    <property type="match status" value="1"/>
</dbReference>
<sequence>MISTLYFVITIIILCYLWIKKRYRYWKDQGFLQEDATFPMGSFKNVGTKETEFEAFDSCYKKFKGKVQAVGIYSFLSPAILLIDLELIKNIYVKEFSSFQSRGMYYNEEVDPLSANLLTLDGQKWKERRVKLTQMFTSGKMKMMFEIIDSIGDKLVTVLENKLTESCNQDMRNWAQRFTADNIGNTSFGLECKCLEDENSKFMKYGRKMFDLSIFEVMRFMFSMSFPNISKKLGLRFFSKEVADFFYETFIQTFEYREKNNVQRNDFVSMLLELKDQFTKVQLAAESTLVFGGGYETSSTLMTFILYELALNPDIQQKLRDEIESRIEENDGKLTYEMLNELKFLDMVTNETLRKYPPIASGIRLCNKDYEIPGTNLTISSGIPVQINTYSLHHDPDYFPNPNTFDPERFNEENFKNIKPYTYAPFGYGPRICIGMRFGLMQSKIGIAKLVANFSFSPCEKTMIPMKYSTTNPFMAPQNGMWLKVERI</sequence>
<evidence type="ECO:0008006" key="19">
    <source>
        <dbReference type="Google" id="ProtNLM"/>
    </source>
</evidence>
<evidence type="ECO:0000256" key="5">
    <source>
        <dbReference type="ARBA" id="ARBA00010617"/>
    </source>
</evidence>
<name>A0A9J6BRV7_POLVA</name>
<evidence type="ECO:0000256" key="10">
    <source>
        <dbReference type="ARBA" id="ARBA00023002"/>
    </source>
</evidence>
<dbReference type="PROSITE" id="PS00086">
    <property type="entry name" value="CYTOCHROME_P450"/>
    <property type="match status" value="1"/>
</dbReference>
<dbReference type="EMBL" id="JADBJN010000003">
    <property type="protein sequence ID" value="KAG5672094.1"/>
    <property type="molecule type" value="Genomic_DNA"/>
</dbReference>
<keyword evidence="7 14" id="KW-0479">Metal-binding</keyword>
<feature type="transmembrane region" description="Helical" evidence="16">
    <location>
        <begin position="70"/>
        <end position="88"/>
    </location>
</feature>
<dbReference type="SUPFAM" id="SSF48264">
    <property type="entry name" value="Cytochrome P450"/>
    <property type="match status" value="1"/>
</dbReference>